<protein>
    <recommendedName>
        <fullName evidence="2">uroporphyrinogen-III C-methyltransferase</fullName>
        <ecNumber evidence="2">2.1.1.107</ecNumber>
    </recommendedName>
</protein>
<keyword evidence="6" id="KW-0949">S-adenosyl-L-methionine</keyword>
<evidence type="ECO:0000313" key="14">
    <source>
        <dbReference type="Proteomes" id="UP000501991"/>
    </source>
</evidence>
<dbReference type="CDD" id="cd11642">
    <property type="entry name" value="SUMT"/>
    <property type="match status" value="1"/>
</dbReference>
<evidence type="ECO:0000256" key="1">
    <source>
        <dbReference type="ARBA" id="ARBA00005879"/>
    </source>
</evidence>
<dbReference type="InterPro" id="IPR000878">
    <property type="entry name" value="4pyrrol_Mease"/>
</dbReference>
<evidence type="ECO:0000256" key="5">
    <source>
        <dbReference type="ARBA" id="ARBA00022679"/>
    </source>
</evidence>
<dbReference type="NCBIfam" id="TIGR01469">
    <property type="entry name" value="cobA_cysG_Cterm"/>
    <property type="match status" value="1"/>
</dbReference>
<dbReference type="SUPFAM" id="SSF53790">
    <property type="entry name" value="Tetrapyrrole methylase"/>
    <property type="match status" value="1"/>
</dbReference>
<keyword evidence="5 10" id="KW-0808">Transferase</keyword>
<name>A0A6C1B5Z3_9RHOO</name>
<reference evidence="13 14" key="1">
    <citation type="submission" date="2020-02" db="EMBL/GenBank/DDBJ databases">
        <title>Nitrogenibacter mangrovi gen. nov., sp. nov. isolated from mangrove sediment, a denitrifying betaproteobacterium.</title>
        <authorList>
            <person name="Liao H."/>
            <person name="Tian Y."/>
        </authorList>
    </citation>
    <scope>NUCLEOTIDE SEQUENCE [LARGE SCALE GENOMIC DNA]</scope>
    <source>
        <strain evidence="13 14">M9-3-2</strain>
    </source>
</reference>
<organism evidence="13 14">
    <name type="scientific">Nitrogeniibacter mangrovi</name>
    <dbReference type="NCBI Taxonomy" id="2016596"/>
    <lineage>
        <taxon>Bacteria</taxon>
        <taxon>Pseudomonadati</taxon>
        <taxon>Pseudomonadota</taxon>
        <taxon>Betaproteobacteria</taxon>
        <taxon>Rhodocyclales</taxon>
        <taxon>Zoogloeaceae</taxon>
        <taxon>Nitrogeniibacter</taxon>
    </lineage>
</organism>
<keyword evidence="4 10" id="KW-0489">Methyltransferase</keyword>
<evidence type="ECO:0000256" key="2">
    <source>
        <dbReference type="ARBA" id="ARBA00012162"/>
    </source>
</evidence>
<dbReference type="Proteomes" id="UP000501991">
    <property type="component" value="Chromosome"/>
</dbReference>
<evidence type="ECO:0000256" key="7">
    <source>
        <dbReference type="ARBA" id="ARBA00023244"/>
    </source>
</evidence>
<dbReference type="InterPro" id="IPR014777">
    <property type="entry name" value="4pyrrole_Mease_sub1"/>
</dbReference>
<dbReference type="GO" id="GO:0032259">
    <property type="term" value="P:methylation"/>
    <property type="evidence" value="ECO:0007669"/>
    <property type="project" value="UniProtKB-KW"/>
</dbReference>
<evidence type="ECO:0000256" key="9">
    <source>
        <dbReference type="ARBA" id="ARBA00060548"/>
    </source>
</evidence>
<evidence type="ECO:0000256" key="3">
    <source>
        <dbReference type="ARBA" id="ARBA00022573"/>
    </source>
</evidence>
<dbReference type="PANTHER" id="PTHR45790:SF1">
    <property type="entry name" value="SIROHEME SYNTHASE"/>
    <property type="match status" value="1"/>
</dbReference>
<dbReference type="PROSITE" id="PS00839">
    <property type="entry name" value="SUMT_1"/>
    <property type="match status" value="1"/>
</dbReference>
<comment type="similarity">
    <text evidence="1 10">Belongs to the precorrin methyltransferase family.</text>
</comment>
<gene>
    <name evidence="13" type="primary">cobA</name>
    <name evidence="13" type="ORF">G3580_16695</name>
</gene>
<dbReference type="InterPro" id="IPR003043">
    <property type="entry name" value="Uropor_MeTrfase_CS"/>
</dbReference>
<dbReference type="InterPro" id="IPR014776">
    <property type="entry name" value="4pyrrole_Mease_sub2"/>
</dbReference>
<dbReference type="Gene3D" id="3.40.1010.10">
    <property type="entry name" value="Cobalt-precorrin-4 Transmethylase, Domain 1"/>
    <property type="match status" value="1"/>
</dbReference>
<dbReference type="KEGG" id="azq:G3580_16695"/>
<dbReference type="PROSITE" id="PS00840">
    <property type="entry name" value="SUMT_2"/>
    <property type="match status" value="1"/>
</dbReference>
<evidence type="ECO:0000259" key="12">
    <source>
        <dbReference type="Pfam" id="PF00590"/>
    </source>
</evidence>
<dbReference type="PANTHER" id="PTHR45790">
    <property type="entry name" value="SIROHEME SYNTHASE-RELATED"/>
    <property type="match status" value="1"/>
</dbReference>
<dbReference type="Gene3D" id="3.30.950.10">
    <property type="entry name" value="Methyltransferase, Cobalt-precorrin-4 Transmethylase, Domain 2"/>
    <property type="match status" value="1"/>
</dbReference>
<dbReference type="UniPathway" id="UPA00262">
    <property type="reaction ID" value="UER00211"/>
</dbReference>
<feature type="domain" description="Tetrapyrrole methylase" evidence="12">
    <location>
        <begin position="61"/>
        <end position="270"/>
    </location>
</feature>
<evidence type="ECO:0000256" key="11">
    <source>
        <dbReference type="SAM" id="MobiDB-lite"/>
    </source>
</evidence>
<dbReference type="EMBL" id="CP048836">
    <property type="protein sequence ID" value="QID19111.1"/>
    <property type="molecule type" value="Genomic_DNA"/>
</dbReference>
<dbReference type="NCBIfam" id="NF004790">
    <property type="entry name" value="PRK06136.1"/>
    <property type="match status" value="1"/>
</dbReference>
<dbReference type="GO" id="GO:0019354">
    <property type="term" value="P:siroheme biosynthetic process"/>
    <property type="evidence" value="ECO:0007669"/>
    <property type="project" value="UniProtKB-UniPathway"/>
</dbReference>
<dbReference type="FunFam" id="3.30.950.10:FF:000001">
    <property type="entry name" value="Siroheme synthase"/>
    <property type="match status" value="1"/>
</dbReference>
<evidence type="ECO:0000256" key="10">
    <source>
        <dbReference type="RuleBase" id="RU003960"/>
    </source>
</evidence>
<feature type="region of interest" description="Disordered" evidence="11">
    <location>
        <begin position="40"/>
        <end position="61"/>
    </location>
</feature>
<dbReference type="EC" id="2.1.1.107" evidence="2"/>
<evidence type="ECO:0000256" key="8">
    <source>
        <dbReference type="ARBA" id="ARBA00025705"/>
    </source>
</evidence>
<evidence type="ECO:0000256" key="6">
    <source>
        <dbReference type="ARBA" id="ARBA00022691"/>
    </source>
</evidence>
<dbReference type="InterPro" id="IPR006366">
    <property type="entry name" value="CobA/CysG_C"/>
</dbReference>
<comment type="pathway">
    <text evidence="8">Porphyrin-containing compound metabolism; siroheme biosynthesis; precorrin-2 from uroporphyrinogen III: step 1/1.</text>
</comment>
<comment type="pathway">
    <text evidence="9">Cofactor biosynthesis; adenosylcobalamin biosynthesis; precorrin-2 from uroporphyrinogen III: step 1/1.</text>
</comment>
<evidence type="ECO:0000313" key="13">
    <source>
        <dbReference type="EMBL" id="QID19111.1"/>
    </source>
</evidence>
<dbReference type="InterPro" id="IPR050161">
    <property type="entry name" value="Siro_Cobalamin_biosynth"/>
</dbReference>
<dbReference type="AlphaFoldDB" id="A0A6C1B5Z3"/>
<keyword evidence="7" id="KW-0627">Porphyrin biosynthesis</keyword>
<dbReference type="GO" id="GO:0009236">
    <property type="term" value="P:cobalamin biosynthetic process"/>
    <property type="evidence" value="ECO:0007669"/>
    <property type="project" value="UniProtKB-KW"/>
</dbReference>
<proteinExistence type="inferred from homology"/>
<sequence>MASLEYQACIPVREGDALPLVMKRVVERLQARGTRLRPVPGAMVPEAGTKPQAARPASGQVSLVGAGPGDPELLTLRAARLISTADAVVYDHLVGADILGLIRDDAERIYVGKEAGNHTLPQEQINQLLVRLAQAGRQVVRLKGGDPFIFGRGGEEIEELVEAGVAFEVVPGITAASGISAYAGIPLTHRDHAQSCTFATGHLKNGTANLDWRSLARPNQTVVIYMGVGALPEIARQLIAHGVPADMPAAAVQNGTRADQQTVVATLQSLPAALKAAGLKPPCLLIIGTVVTLHERLGWFEQAASTSIGAAA</sequence>
<keyword evidence="14" id="KW-1185">Reference proteome</keyword>
<keyword evidence="3" id="KW-0169">Cobalamin biosynthesis</keyword>
<dbReference type="GO" id="GO:0004851">
    <property type="term" value="F:uroporphyrin-III C-methyltransferase activity"/>
    <property type="evidence" value="ECO:0007669"/>
    <property type="project" value="UniProtKB-EC"/>
</dbReference>
<dbReference type="InterPro" id="IPR035996">
    <property type="entry name" value="4pyrrol_Methylase_sf"/>
</dbReference>
<accession>A0A6C1B5Z3</accession>
<evidence type="ECO:0000256" key="4">
    <source>
        <dbReference type="ARBA" id="ARBA00022603"/>
    </source>
</evidence>
<dbReference type="FunFam" id="3.40.1010.10:FF:000001">
    <property type="entry name" value="Siroheme synthase"/>
    <property type="match status" value="1"/>
</dbReference>
<dbReference type="Pfam" id="PF00590">
    <property type="entry name" value="TP_methylase"/>
    <property type="match status" value="1"/>
</dbReference>